<dbReference type="Proteomes" id="UP001447188">
    <property type="component" value="Unassembled WGS sequence"/>
</dbReference>
<comment type="similarity">
    <text evidence="1">Belongs to the CCM1 family.</text>
</comment>
<dbReference type="EMBL" id="JBBBZM010000106">
    <property type="protein sequence ID" value="KAL0634014.1"/>
    <property type="molecule type" value="Genomic_DNA"/>
</dbReference>
<evidence type="ECO:0000256" key="3">
    <source>
        <dbReference type="ARBA" id="ARBA00044493"/>
    </source>
</evidence>
<dbReference type="InterPro" id="IPR002885">
    <property type="entry name" value="PPR_rpt"/>
</dbReference>
<reference evidence="6 7" key="1">
    <citation type="submission" date="2024-02" db="EMBL/GenBank/DDBJ databases">
        <title>Discinaceae phylogenomics.</title>
        <authorList>
            <person name="Dirks A.C."/>
            <person name="James T.Y."/>
        </authorList>
    </citation>
    <scope>NUCLEOTIDE SEQUENCE [LARGE SCALE GENOMIC DNA]</scope>
    <source>
        <strain evidence="6 7">ACD0624</strain>
    </source>
</reference>
<proteinExistence type="inferred from homology"/>
<keyword evidence="7" id="KW-1185">Reference proteome</keyword>
<gene>
    <name evidence="6" type="ORF">Q9L58_007032</name>
</gene>
<evidence type="ECO:0000256" key="5">
    <source>
        <dbReference type="SAM" id="MobiDB-lite"/>
    </source>
</evidence>
<evidence type="ECO:0000256" key="2">
    <source>
        <dbReference type="ARBA" id="ARBA00022737"/>
    </source>
</evidence>
<organism evidence="6 7">
    <name type="scientific">Discina gigas</name>
    <dbReference type="NCBI Taxonomy" id="1032678"/>
    <lineage>
        <taxon>Eukaryota</taxon>
        <taxon>Fungi</taxon>
        <taxon>Dikarya</taxon>
        <taxon>Ascomycota</taxon>
        <taxon>Pezizomycotina</taxon>
        <taxon>Pezizomycetes</taxon>
        <taxon>Pezizales</taxon>
        <taxon>Discinaceae</taxon>
        <taxon>Discina</taxon>
    </lineage>
</organism>
<dbReference type="InterPro" id="IPR011990">
    <property type="entry name" value="TPR-like_helical_dom_sf"/>
</dbReference>
<evidence type="ECO:0000313" key="7">
    <source>
        <dbReference type="Proteomes" id="UP001447188"/>
    </source>
</evidence>
<name>A0ABR3GDH1_9PEZI</name>
<comment type="function">
    <text evidence="3">Regulates mitochondrial small subunit maturation by controlling 15S rRNA 5'-end processing. Localizes to the 5' precursor of the 15S rRNA in a position that is subsequently occupied by mS47 in the mature yeast mtSSU. Uses structure and sequence-specific RNA recognition, binding to a single-stranded region of the precursor and specifically recognizing bases -6 to -1. The exchange of Ccm1 for mS47 is coupled to the irreversible removal of precursor rRNA that is accompanied by conformational changes of the mitoribosomal proteins uS5m and mS26. These conformational changes signal completion of 5'-end rRNA processing through protection of the mature 5'-end of the 15S rRNA and stabilization of mS47. The removal of the 5' precursor together with the dissociation of Ccm1 may be catalyzed by the 5'-3' exoribonuclease Pet127. Involved in the specific removal of group I introns in mitochondrial encoded transcripts.</text>
</comment>
<dbReference type="Pfam" id="PF13041">
    <property type="entry name" value="PPR_2"/>
    <property type="match status" value="1"/>
</dbReference>
<feature type="region of interest" description="Disordered" evidence="5">
    <location>
        <begin position="41"/>
        <end position="83"/>
    </location>
</feature>
<protein>
    <recommendedName>
        <fullName evidence="8">Pentatricopeptide repeat protein</fullName>
    </recommendedName>
</protein>
<sequence>MLNSASRAFVPSTSCLNLARRIPSAQARCYAKYTKASTNYAHEPRLPRSRDPSPLWASRQAEGTRPRNKESGPTYPLRKSKPSSLADSVIPQLSLPELQTIFSEELFVFRCDLTATQVASAMTSYPQLRDVSVLASDDISNLSRQLHTRYRIDRLAPQILPHLNTVIADLRSGAVPGHPLASVHILSCLKEMEEFETANVFWEWLITQPEEHTDARVYGAAIENLAYQGEALETLEGLYTEAISRYSTSVIPAVARDTGKNTRLMLFQGIITARLLHGEWAAAYEGFDVCIRLYPTLTPPRLYELIIYERPVMEGYIVFLMACRAGSPPKSLVLTPLLKSLWTETRDIKAMVRAIYAFVGAGGKPSFQHLNILIGAVLSSIGVAPKSAEPDDTSVAAMSLIRDLIAAFGRAGVPPSLSTFNTIISLGGKLGRVDLVYSSLREMANARTNPNMVTYRIILNAFGQLYDPQAVQRAWEDLCSEKEIRAEAWDLKDLRALVRACIRTGQTEFCLSELHRLQLPLGHTLYRNALDSISREEYKIQRDTANSLLSTSTTASALTPEVKREINQLTRIFSSHQIHDFAASGTYAEGIADIDSAAPKFPDIPQTELQKFYDTLTSSVSKVEIGEDPLQRTSTGYAVSQLRFENWRSVNRLLYQAELHEREAEELILRMTKKAARGVVEQGGKVKREDEDGRDEVKKLFGNEERAKARIEAIKKGMEGAKRERDGGMGRNEELKVRGRMGGELGARTVVEGSVVP</sequence>
<comment type="caution">
    <text evidence="6">The sequence shown here is derived from an EMBL/GenBank/DDBJ whole genome shotgun (WGS) entry which is preliminary data.</text>
</comment>
<dbReference type="PANTHER" id="PTHR47936">
    <property type="entry name" value="PPR_LONG DOMAIN-CONTAINING PROTEIN"/>
    <property type="match status" value="1"/>
</dbReference>
<accession>A0ABR3GDH1</accession>
<dbReference type="PANTHER" id="PTHR47936:SF1">
    <property type="entry name" value="PENTATRICOPEPTIDE REPEAT-CONTAINING PROTEIN GUN1, CHLOROPLASTIC"/>
    <property type="match status" value="1"/>
</dbReference>
<evidence type="ECO:0000256" key="1">
    <source>
        <dbReference type="ARBA" id="ARBA00006192"/>
    </source>
</evidence>
<dbReference type="Gene3D" id="1.25.40.10">
    <property type="entry name" value="Tetratricopeptide repeat domain"/>
    <property type="match status" value="1"/>
</dbReference>
<feature type="compositionally biased region" description="Basic and acidic residues" evidence="5">
    <location>
        <begin position="42"/>
        <end position="51"/>
    </location>
</feature>
<evidence type="ECO:0008006" key="8">
    <source>
        <dbReference type="Google" id="ProtNLM"/>
    </source>
</evidence>
<evidence type="ECO:0000256" key="4">
    <source>
        <dbReference type="ARBA" id="ARBA00044511"/>
    </source>
</evidence>
<keyword evidence="2" id="KW-0677">Repeat</keyword>
<comment type="subunit">
    <text evidence="4">Binds to mitochondrial small subunit 15S rRNA.</text>
</comment>
<evidence type="ECO:0000313" key="6">
    <source>
        <dbReference type="EMBL" id="KAL0634014.1"/>
    </source>
</evidence>